<evidence type="ECO:0000256" key="1">
    <source>
        <dbReference type="ARBA" id="ARBA00022448"/>
    </source>
</evidence>
<evidence type="ECO:0000313" key="13">
    <source>
        <dbReference type="Proteomes" id="UP000465712"/>
    </source>
</evidence>
<keyword evidence="5 11" id="KW-0547">Nucleotide-binding</keyword>
<evidence type="ECO:0000256" key="11">
    <source>
        <dbReference type="HAMAP-Rule" id="MF_00276"/>
    </source>
</evidence>
<evidence type="ECO:0000256" key="9">
    <source>
        <dbReference type="ARBA" id="ARBA00023065"/>
    </source>
</evidence>
<dbReference type="NCBIfam" id="TIGR00681">
    <property type="entry name" value="kdpC"/>
    <property type="match status" value="1"/>
</dbReference>
<dbReference type="Pfam" id="PF02669">
    <property type="entry name" value="KdpC"/>
    <property type="match status" value="1"/>
</dbReference>
<keyword evidence="6 11" id="KW-0067">ATP-binding</keyword>
<keyword evidence="3 11" id="KW-0633">Potassium transport</keyword>
<accession>A0A7X5ASZ3</accession>
<keyword evidence="7 11" id="KW-0630">Potassium</keyword>
<dbReference type="GO" id="GO:0005524">
    <property type="term" value="F:ATP binding"/>
    <property type="evidence" value="ECO:0007669"/>
    <property type="project" value="UniProtKB-UniRule"/>
</dbReference>
<evidence type="ECO:0000256" key="6">
    <source>
        <dbReference type="ARBA" id="ARBA00022840"/>
    </source>
</evidence>
<name>A0A7X5ASZ3_9GAMM</name>
<evidence type="ECO:0000256" key="8">
    <source>
        <dbReference type="ARBA" id="ARBA00022989"/>
    </source>
</evidence>
<evidence type="ECO:0000256" key="4">
    <source>
        <dbReference type="ARBA" id="ARBA00022692"/>
    </source>
</evidence>
<dbReference type="HAMAP" id="MF_00276">
    <property type="entry name" value="KdpC"/>
    <property type="match status" value="1"/>
</dbReference>
<comment type="similarity">
    <text evidence="11">Belongs to the KdpC family.</text>
</comment>
<evidence type="ECO:0000256" key="5">
    <source>
        <dbReference type="ARBA" id="ARBA00022741"/>
    </source>
</evidence>
<comment type="subunit">
    <text evidence="11">The system is composed of three essential subunits: KdpA, KdpB and KdpC.</text>
</comment>
<proteinExistence type="inferred from homology"/>
<sequence>MNSSPSLSGLQAQNINAGLESGAFLHQVLIAIRVSMMMLILCGVLYTGVVTGLGQLLFPFQAAGSMIQQNGQNIGSIHIGQEFVSDRYFHGRPSAAGYDPTATGGSNLAPSNPELRARVAADSTAIQTLEGVKAEQIPVDMLAASGAGLDPHISPASAYLQSPRIARIRNLDEAQVNALIAEHTDMPQWGMLGQPRVNVLMLNLALDAAQLK</sequence>
<dbReference type="Proteomes" id="UP000465712">
    <property type="component" value="Unassembled WGS sequence"/>
</dbReference>
<evidence type="ECO:0000256" key="3">
    <source>
        <dbReference type="ARBA" id="ARBA00022538"/>
    </source>
</evidence>
<gene>
    <name evidence="11 12" type="primary">kdpC</name>
    <name evidence="12" type="ORF">CAG72_06260</name>
</gene>
<dbReference type="NCBIfam" id="NF001454">
    <property type="entry name" value="PRK00315.1"/>
    <property type="match status" value="1"/>
</dbReference>
<protein>
    <recommendedName>
        <fullName evidence="11">Potassium-transporting ATPase KdpC subunit</fullName>
    </recommendedName>
    <alternativeName>
        <fullName evidence="11">ATP phosphohydrolase [potassium-transporting] C chain</fullName>
    </alternativeName>
    <alternativeName>
        <fullName evidence="11">Potassium-binding and translocating subunit C</fullName>
    </alternativeName>
    <alternativeName>
        <fullName evidence="11">Potassium-translocating ATPase C chain</fullName>
    </alternativeName>
</protein>
<evidence type="ECO:0000256" key="2">
    <source>
        <dbReference type="ARBA" id="ARBA00022475"/>
    </source>
</evidence>
<dbReference type="GO" id="GO:0005886">
    <property type="term" value="C:plasma membrane"/>
    <property type="evidence" value="ECO:0007669"/>
    <property type="project" value="UniProtKB-SubCell"/>
</dbReference>
<organism evidence="12 13">
    <name type="scientific">Photobacterium halotolerans</name>
    <dbReference type="NCBI Taxonomy" id="265726"/>
    <lineage>
        <taxon>Bacteria</taxon>
        <taxon>Pseudomonadati</taxon>
        <taxon>Pseudomonadota</taxon>
        <taxon>Gammaproteobacteria</taxon>
        <taxon>Vibrionales</taxon>
        <taxon>Vibrionaceae</taxon>
        <taxon>Photobacterium</taxon>
    </lineage>
</organism>
<keyword evidence="1 11" id="KW-0813">Transport</keyword>
<comment type="caution">
    <text evidence="12">The sequence shown here is derived from an EMBL/GenBank/DDBJ whole genome shotgun (WGS) entry which is preliminary data.</text>
</comment>
<keyword evidence="10 11" id="KW-0472">Membrane</keyword>
<keyword evidence="2 11" id="KW-1003">Cell membrane</keyword>
<dbReference type="EMBL" id="WXWW01000099">
    <property type="protein sequence ID" value="NAW64816.1"/>
    <property type="molecule type" value="Genomic_DNA"/>
</dbReference>
<dbReference type="PIRSF" id="PIRSF001296">
    <property type="entry name" value="K_ATPase_KdpC"/>
    <property type="match status" value="1"/>
</dbReference>
<feature type="transmembrane region" description="Helical" evidence="11">
    <location>
        <begin position="30"/>
        <end position="58"/>
    </location>
</feature>
<dbReference type="PANTHER" id="PTHR30042">
    <property type="entry name" value="POTASSIUM-TRANSPORTING ATPASE C CHAIN"/>
    <property type="match status" value="1"/>
</dbReference>
<dbReference type="InterPro" id="IPR003820">
    <property type="entry name" value="KdpC"/>
</dbReference>
<evidence type="ECO:0000256" key="10">
    <source>
        <dbReference type="ARBA" id="ARBA00023136"/>
    </source>
</evidence>
<keyword evidence="9 11" id="KW-0406">Ion transport</keyword>
<dbReference type="AlphaFoldDB" id="A0A7X5ASZ3"/>
<keyword evidence="4 11" id="KW-0812">Transmembrane</keyword>
<reference evidence="12 13" key="1">
    <citation type="submission" date="2017-05" db="EMBL/GenBank/DDBJ databases">
        <title>High clonality and local adaptation shapes Vibrionaceae linages within an endangered oasis.</title>
        <authorList>
            <person name="Vazquez-Rosas-Landa M."/>
        </authorList>
    </citation>
    <scope>NUCLEOTIDE SEQUENCE [LARGE SCALE GENOMIC DNA]</scope>
    <source>
        <strain evidence="12 13">P46_P4S1P180</strain>
    </source>
</reference>
<keyword evidence="8 11" id="KW-1133">Transmembrane helix</keyword>
<comment type="function">
    <text evidence="11">Part of the high-affinity ATP-driven potassium transport (or Kdp) system, which catalyzes the hydrolysis of ATP coupled with the electrogenic transport of potassium into the cytoplasm. This subunit acts as a catalytic chaperone that increases the ATP-binding affinity of the ATP-hydrolyzing subunit KdpB by the formation of a transient KdpB/KdpC/ATP ternary complex.</text>
</comment>
<comment type="subcellular location">
    <subcellularLocation>
        <location evidence="11">Cell membrane</location>
        <topology evidence="11">Single-pass membrane protein</topology>
    </subcellularLocation>
</comment>
<evidence type="ECO:0000313" key="12">
    <source>
        <dbReference type="EMBL" id="NAW64816.1"/>
    </source>
</evidence>
<dbReference type="PANTHER" id="PTHR30042:SF2">
    <property type="entry name" value="POTASSIUM-TRANSPORTING ATPASE KDPC SUBUNIT"/>
    <property type="match status" value="1"/>
</dbReference>
<dbReference type="GO" id="GO:0008556">
    <property type="term" value="F:P-type potassium transmembrane transporter activity"/>
    <property type="evidence" value="ECO:0007669"/>
    <property type="project" value="InterPro"/>
</dbReference>
<evidence type="ECO:0000256" key="7">
    <source>
        <dbReference type="ARBA" id="ARBA00022958"/>
    </source>
</evidence>